<dbReference type="InterPro" id="IPR039448">
    <property type="entry name" value="Beta_helix"/>
</dbReference>
<sequence length="377" mass="37438">MIRHRFLPILLVVAACLTFASAASAQATRTWVSGVGDDANPCSRPAPCKTFQGAISKTAASGEINAIDPGGFGAVTITKAITIDVRGLNAGVLSSGYNGINVNAGANDDVVLRGLDISSTTCTHAGVRILGAGNVRIENSTISQHAKAIEVAPSASATNVLVNRVEMSDNCTNGVAVAPTGTGTAAVTVRGSSISNSGTAVSVADGGTAWLTGNLLFANTLGLEATGTGKLNDYGDNRFIGNTDNGKATTDLSTTTATGPAGPTGATGATGAAGATGPQGEPAIKLLLAPSARKLTTRAGRTVVLSYGSTVPASSTLTISRKGKALARGKASAKAGANAVRVSTKGLAGGLYTLTLRATGADGQTATSKVTLKLRGR</sequence>
<dbReference type="InterPro" id="IPR011050">
    <property type="entry name" value="Pectin_lyase_fold/virulence"/>
</dbReference>
<proteinExistence type="predicted"/>
<evidence type="ECO:0000313" key="5">
    <source>
        <dbReference type="Proteomes" id="UP001147653"/>
    </source>
</evidence>
<feature type="region of interest" description="Disordered" evidence="1">
    <location>
        <begin position="244"/>
        <end position="277"/>
    </location>
</feature>
<gene>
    <name evidence="4" type="ORF">OJ997_04075</name>
</gene>
<evidence type="ECO:0000256" key="2">
    <source>
        <dbReference type="SAM" id="SignalP"/>
    </source>
</evidence>
<keyword evidence="5" id="KW-1185">Reference proteome</keyword>
<reference evidence="4" key="1">
    <citation type="submission" date="2022-10" db="EMBL/GenBank/DDBJ databases">
        <title>The WGS of Solirubrobacter phytolaccae KCTC 29190.</title>
        <authorList>
            <person name="Jiang Z."/>
        </authorList>
    </citation>
    <scope>NUCLEOTIDE SEQUENCE</scope>
    <source>
        <strain evidence="4">KCTC 29190</strain>
    </source>
</reference>
<dbReference type="InterPro" id="IPR006626">
    <property type="entry name" value="PbH1"/>
</dbReference>
<dbReference type="PROSITE" id="PS51257">
    <property type="entry name" value="PROKAR_LIPOPROTEIN"/>
    <property type="match status" value="1"/>
</dbReference>
<dbReference type="AlphaFoldDB" id="A0A9X3SD81"/>
<feature type="chain" id="PRO_5040858669" evidence="2">
    <location>
        <begin position="26"/>
        <end position="377"/>
    </location>
</feature>
<keyword evidence="2" id="KW-0732">Signal</keyword>
<evidence type="ECO:0000259" key="3">
    <source>
        <dbReference type="Pfam" id="PF13229"/>
    </source>
</evidence>
<feature type="compositionally biased region" description="Low complexity" evidence="1">
    <location>
        <begin position="249"/>
        <end position="277"/>
    </location>
</feature>
<feature type="signal peptide" evidence="2">
    <location>
        <begin position="1"/>
        <end position="25"/>
    </location>
</feature>
<dbReference type="RefSeq" id="WP_270023742.1">
    <property type="nucleotide sequence ID" value="NZ_JAPDDP010000005.1"/>
</dbReference>
<protein>
    <submittedName>
        <fullName evidence="4">Right-handed parallel beta-helix repeat-containing protein</fullName>
    </submittedName>
</protein>
<organism evidence="4 5">
    <name type="scientific">Solirubrobacter phytolaccae</name>
    <dbReference type="NCBI Taxonomy" id="1404360"/>
    <lineage>
        <taxon>Bacteria</taxon>
        <taxon>Bacillati</taxon>
        <taxon>Actinomycetota</taxon>
        <taxon>Thermoleophilia</taxon>
        <taxon>Solirubrobacterales</taxon>
        <taxon>Solirubrobacteraceae</taxon>
        <taxon>Solirubrobacter</taxon>
    </lineage>
</organism>
<feature type="domain" description="Right handed beta helix" evidence="3">
    <location>
        <begin position="93"/>
        <end position="242"/>
    </location>
</feature>
<dbReference type="Pfam" id="PF13229">
    <property type="entry name" value="Beta_helix"/>
    <property type="match status" value="1"/>
</dbReference>
<accession>A0A9X3SD81</accession>
<dbReference type="SMART" id="SM00710">
    <property type="entry name" value="PbH1"/>
    <property type="match status" value="5"/>
</dbReference>
<dbReference type="Gene3D" id="1.20.5.320">
    <property type="entry name" value="6-Phosphogluconate Dehydrogenase, domain 3"/>
    <property type="match status" value="1"/>
</dbReference>
<evidence type="ECO:0000256" key="1">
    <source>
        <dbReference type="SAM" id="MobiDB-lite"/>
    </source>
</evidence>
<dbReference type="Proteomes" id="UP001147653">
    <property type="component" value="Unassembled WGS sequence"/>
</dbReference>
<dbReference type="SUPFAM" id="SSF51126">
    <property type="entry name" value="Pectin lyase-like"/>
    <property type="match status" value="1"/>
</dbReference>
<dbReference type="EMBL" id="JAPDDP010000005">
    <property type="protein sequence ID" value="MDA0179462.1"/>
    <property type="molecule type" value="Genomic_DNA"/>
</dbReference>
<evidence type="ECO:0000313" key="4">
    <source>
        <dbReference type="EMBL" id="MDA0179462.1"/>
    </source>
</evidence>
<comment type="caution">
    <text evidence="4">The sequence shown here is derived from an EMBL/GenBank/DDBJ whole genome shotgun (WGS) entry which is preliminary data.</text>
</comment>
<dbReference type="InterPro" id="IPR012334">
    <property type="entry name" value="Pectin_lyas_fold"/>
</dbReference>
<name>A0A9X3SD81_9ACTN</name>
<dbReference type="Gene3D" id="2.160.20.10">
    <property type="entry name" value="Single-stranded right-handed beta-helix, Pectin lyase-like"/>
    <property type="match status" value="1"/>
</dbReference>